<keyword evidence="3" id="KW-0479">Metal-binding</keyword>
<dbReference type="GO" id="GO:0016887">
    <property type="term" value="F:ATP hydrolysis activity"/>
    <property type="evidence" value="ECO:0007669"/>
    <property type="project" value="TreeGrafter"/>
</dbReference>
<evidence type="ECO:0000256" key="4">
    <source>
        <dbReference type="ARBA" id="ARBA00022737"/>
    </source>
</evidence>
<dbReference type="InterPro" id="IPR049730">
    <property type="entry name" value="SNF2/RAD54-like_C"/>
</dbReference>
<dbReference type="InterPro" id="IPR019787">
    <property type="entry name" value="Znf_PHD-finger"/>
</dbReference>
<dbReference type="PANTHER" id="PTHR45623">
    <property type="entry name" value="CHROMODOMAIN-HELICASE-DNA-BINDING PROTEIN 3-RELATED-RELATED"/>
    <property type="match status" value="1"/>
</dbReference>
<dbReference type="Proteomes" id="UP001141806">
    <property type="component" value="Unassembled WGS sequence"/>
</dbReference>
<dbReference type="GO" id="GO:0042393">
    <property type="term" value="F:histone binding"/>
    <property type="evidence" value="ECO:0007669"/>
    <property type="project" value="TreeGrafter"/>
</dbReference>
<dbReference type="GO" id="GO:0140658">
    <property type="term" value="F:ATP-dependent chromatin remodeler activity"/>
    <property type="evidence" value="ECO:0007669"/>
    <property type="project" value="TreeGrafter"/>
</dbReference>
<dbReference type="Pfam" id="PF00385">
    <property type="entry name" value="Chromo"/>
    <property type="match status" value="1"/>
</dbReference>
<dbReference type="PROSITE" id="PS50089">
    <property type="entry name" value="ZF_RING_2"/>
    <property type="match status" value="1"/>
</dbReference>
<comment type="caution">
    <text evidence="18">The sequence shown here is derived from an EMBL/GenBank/DDBJ whole genome shotgun (WGS) entry which is preliminary data.</text>
</comment>
<evidence type="ECO:0000259" key="16">
    <source>
        <dbReference type="PROSITE" id="PS51192"/>
    </source>
</evidence>
<evidence type="ECO:0000256" key="2">
    <source>
        <dbReference type="ARBA" id="ARBA00008438"/>
    </source>
</evidence>
<dbReference type="InterPro" id="IPR014001">
    <property type="entry name" value="Helicase_ATP-bd"/>
</dbReference>
<evidence type="ECO:0000256" key="8">
    <source>
        <dbReference type="ARBA" id="ARBA00022833"/>
    </source>
</evidence>
<evidence type="ECO:0000313" key="18">
    <source>
        <dbReference type="EMBL" id="KAJ4966726.1"/>
    </source>
</evidence>
<dbReference type="InterPro" id="IPR001965">
    <property type="entry name" value="Znf_PHD"/>
</dbReference>
<dbReference type="OrthoDB" id="5857104at2759"/>
<dbReference type="SMART" id="SM00298">
    <property type="entry name" value="CHROMO"/>
    <property type="match status" value="2"/>
</dbReference>
<comment type="subcellular location">
    <subcellularLocation>
        <location evidence="1">Nucleus</location>
    </subcellularLocation>
</comment>
<evidence type="ECO:0000256" key="5">
    <source>
        <dbReference type="ARBA" id="ARBA00022741"/>
    </source>
</evidence>
<dbReference type="Pfam" id="PF00271">
    <property type="entry name" value="Helicase_C"/>
    <property type="match status" value="1"/>
</dbReference>
<keyword evidence="9" id="KW-0067">ATP-binding</keyword>
<comment type="similarity">
    <text evidence="2">Belongs to the SNF2/RAD54 helicase family. RAD16 subfamily.</text>
</comment>
<dbReference type="InterPro" id="IPR023780">
    <property type="entry name" value="Chromo_domain"/>
</dbReference>
<feature type="domain" description="Helicase ATP-binding" evidence="16">
    <location>
        <begin position="763"/>
        <end position="932"/>
    </location>
</feature>
<evidence type="ECO:0000259" key="15">
    <source>
        <dbReference type="PROSITE" id="PS50089"/>
    </source>
</evidence>
<organism evidence="18 19">
    <name type="scientific">Protea cynaroides</name>
    <dbReference type="NCBI Taxonomy" id="273540"/>
    <lineage>
        <taxon>Eukaryota</taxon>
        <taxon>Viridiplantae</taxon>
        <taxon>Streptophyta</taxon>
        <taxon>Embryophyta</taxon>
        <taxon>Tracheophyta</taxon>
        <taxon>Spermatophyta</taxon>
        <taxon>Magnoliopsida</taxon>
        <taxon>Proteales</taxon>
        <taxon>Proteaceae</taxon>
        <taxon>Protea</taxon>
    </lineage>
</organism>
<dbReference type="CDD" id="cd20404">
    <property type="entry name" value="Tudor_Agenet_AtEML-like"/>
    <property type="match status" value="1"/>
</dbReference>
<dbReference type="InterPro" id="IPR027417">
    <property type="entry name" value="P-loop_NTPase"/>
</dbReference>
<dbReference type="EMBL" id="JAMYWD010000007">
    <property type="protein sequence ID" value="KAJ4966726.1"/>
    <property type="molecule type" value="Genomic_DNA"/>
</dbReference>
<feature type="compositionally biased region" description="Acidic residues" evidence="12">
    <location>
        <begin position="1354"/>
        <end position="1368"/>
    </location>
</feature>
<evidence type="ECO:0000256" key="10">
    <source>
        <dbReference type="ARBA" id="ARBA00023242"/>
    </source>
</evidence>
<dbReference type="PROSITE" id="PS01359">
    <property type="entry name" value="ZF_PHD_1"/>
    <property type="match status" value="1"/>
</dbReference>
<dbReference type="GO" id="GO:0003677">
    <property type="term" value="F:DNA binding"/>
    <property type="evidence" value="ECO:0007669"/>
    <property type="project" value="TreeGrafter"/>
</dbReference>
<evidence type="ECO:0000256" key="7">
    <source>
        <dbReference type="ARBA" id="ARBA00022801"/>
    </source>
</evidence>
<dbReference type="PROSITE" id="PS50016">
    <property type="entry name" value="ZF_PHD_2"/>
    <property type="match status" value="1"/>
</dbReference>
<dbReference type="GO" id="GO:0008270">
    <property type="term" value="F:zinc ion binding"/>
    <property type="evidence" value="ECO:0007669"/>
    <property type="project" value="UniProtKB-KW"/>
</dbReference>
<feature type="region of interest" description="Disordered" evidence="12">
    <location>
        <begin position="1315"/>
        <end position="1368"/>
    </location>
</feature>
<keyword evidence="10" id="KW-0539">Nucleus</keyword>
<dbReference type="InterPro" id="IPR016197">
    <property type="entry name" value="Chromo-like_dom_sf"/>
</dbReference>
<keyword evidence="7" id="KW-0378">Hydrolase</keyword>
<dbReference type="GO" id="GO:0003682">
    <property type="term" value="F:chromatin binding"/>
    <property type="evidence" value="ECO:0007669"/>
    <property type="project" value="TreeGrafter"/>
</dbReference>
<keyword evidence="5" id="KW-0547">Nucleotide-binding</keyword>
<evidence type="ECO:0000259" key="17">
    <source>
        <dbReference type="PROSITE" id="PS51194"/>
    </source>
</evidence>
<protein>
    <submittedName>
        <fullName evidence="18">Uncharacterized protein</fullName>
    </submittedName>
</protein>
<dbReference type="PROSITE" id="PS51192">
    <property type="entry name" value="HELICASE_ATP_BIND_1"/>
    <property type="match status" value="1"/>
</dbReference>
<dbReference type="PROSITE" id="PS50013">
    <property type="entry name" value="CHROMO_2"/>
    <property type="match status" value="1"/>
</dbReference>
<dbReference type="SUPFAM" id="SSF54160">
    <property type="entry name" value="Chromo domain-like"/>
    <property type="match status" value="2"/>
</dbReference>
<dbReference type="InterPro" id="IPR000330">
    <property type="entry name" value="SNF2_N"/>
</dbReference>
<feature type="domain" description="Helicase C-terminal" evidence="17">
    <location>
        <begin position="1073"/>
        <end position="1230"/>
    </location>
</feature>
<dbReference type="Gene3D" id="2.30.30.140">
    <property type="match status" value="1"/>
</dbReference>
<evidence type="ECO:0000256" key="12">
    <source>
        <dbReference type="SAM" id="MobiDB-lite"/>
    </source>
</evidence>
<feature type="domain" description="RING-type" evidence="15">
    <location>
        <begin position="513"/>
        <end position="560"/>
    </location>
</feature>
<dbReference type="InterPro" id="IPR000953">
    <property type="entry name" value="Chromo/chromo_shadow_dom"/>
</dbReference>
<dbReference type="Gene3D" id="3.30.40.10">
    <property type="entry name" value="Zinc/RING finger domain, C3HC4 (zinc finger)"/>
    <property type="match status" value="1"/>
</dbReference>
<dbReference type="InterPro" id="IPR001650">
    <property type="entry name" value="Helicase_C-like"/>
</dbReference>
<dbReference type="InterPro" id="IPR019786">
    <property type="entry name" value="Zinc_finger_PHD-type_CS"/>
</dbReference>
<gene>
    <name evidence="18" type="ORF">NE237_018575</name>
</gene>
<dbReference type="Pfam" id="PF00628">
    <property type="entry name" value="PHD"/>
    <property type="match status" value="1"/>
</dbReference>
<accession>A0A9Q0KAB5</accession>
<dbReference type="SUPFAM" id="SSF52540">
    <property type="entry name" value="P-loop containing nucleoside triphosphate hydrolases"/>
    <property type="match status" value="2"/>
</dbReference>
<evidence type="ECO:0000256" key="6">
    <source>
        <dbReference type="ARBA" id="ARBA00022771"/>
    </source>
</evidence>
<sequence length="1368" mass="154023">MAASSAPSSHPGYLPFYGVSVGDHLVVYWDGDRKWYTGEVIETVGDHGCKIHYEDGDSEWVSLNEVKFLLSRDWKNSIRKRRNRDNTDQLETMKSILFDIEDRLPPGAVFEQNFSWWKGWHDGVLRDVKDKNVPGLKDAALEISLQIKPEVASPWWLTHSDKWKENLEEASTVSDATYVVKELQKNAVNWSNAKKLFSVEEKIIGASGDENVLCQTSCFDNALGPEELPGYSGRCSDGTKSNAIQLMSLNLDHTSEGKNLLVRSPVLDGRFQLSKDNGDCRSMQGSANGDKSCLPGNNVGEHAPSLFDAGSAALDGNVFDQKLDLLIMDVVSSIEGNTVMNYHEESSGNSQKLITEHGTRFASSFQTEKVLEVSCLRLPSPESSGTINDCVGTNCESFSVAVCSQPVADPGGELSDEGSIQSLRETGQGEILSSLGALVETVAVASKRRIYHQLPQAKRNKTSIVTRGVKYSKEITALVSDSGGANVADHIDRKDNGFALQIRHCGLTNRMLCSICQNGVASKYFLPCRAIGCSRVFHTFCLYPPLQIAPDGEWICPFCKDDLLFMEKKEAKLVPKKIRSIIGRRRLVSGCDINSSQDEFLIKWVSLSHHHDTWVPVEWINLTDHVRLHYFQKQFPLLDGATIIDQRKPEWLMIDRIIACRKKHTVNNLCKAYNLSETRGECTELEFLVKWKGLDYNDLTWESSCMNELLDELDKLVQRHQKAVARSHILCEKLSFSRLEVQPSYLKGGVLYDYQLRGLNWILHNFMSRINVILADEMGLGKTVQVVSFVYCMKQEKLSAHPVLVIAPKSTLFQWEKEFHHWAEDLNVVIYQGERESRRCIRAHEFYSTEKNVLFDVLVTNYELVLLDNTALRKFEWSAIVVDEAHKIKNLDCKLVTCLNQYTVDFRLLLTGTPLQNTLVELFALLHFLDPKEFADPKAIADSFSSIGTGINDSQPLNTNSTISQIHDILRPRMLRRMKSDVLPGLIPTKKWVEVPCALADLQRTLYINLLNKNYHELNKGITGGRKIKLNFLLMELRKCCNHPFLIPGQEPCHTSKEEAFATLIASSGKLQLLEKLLPKLKERGNRVVLFSQFTTMLDILEEFLSFLGLTYFRVDGKTSSSLRQEQIREFNQANSAVFIFLFSTRAGGLGIDLPCADRVIIYDPDFNPFMDLQAQSRVHRIGQARPVVVYQLTTKCSVEEKILLKSRRKLAIEHLVMNPTSKLNVTDMHSVLLHGARKILSKRSIKATSIHYDDAAIETLLKLDPEPDEKPSPEENGYLGAIESFLPAAEREEPSSSPKVSEWREILLPASDTTKCEDLGRGKRPKAVVKYDSDDASDGDDMYMPESSSNSPSDDDSDPEDAEEVLC</sequence>
<feature type="domain" description="PHD-type" evidence="14">
    <location>
        <begin position="510"/>
        <end position="562"/>
    </location>
</feature>
<dbReference type="SMART" id="SM00487">
    <property type="entry name" value="DEXDc"/>
    <property type="match status" value="1"/>
</dbReference>
<dbReference type="GO" id="GO:0000785">
    <property type="term" value="C:chromatin"/>
    <property type="evidence" value="ECO:0007669"/>
    <property type="project" value="TreeGrafter"/>
</dbReference>
<evidence type="ECO:0000256" key="3">
    <source>
        <dbReference type="ARBA" id="ARBA00022723"/>
    </source>
</evidence>
<dbReference type="Gene3D" id="2.40.50.40">
    <property type="match status" value="2"/>
</dbReference>
<dbReference type="GO" id="GO:0005524">
    <property type="term" value="F:ATP binding"/>
    <property type="evidence" value="ECO:0007669"/>
    <property type="project" value="UniProtKB-KW"/>
</dbReference>
<evidence type="ECO:0000313" key="19">
    <source>
        <dbReference type="Proteomes" id="UP001141806"/>
    </source>
</evidence>
<reference evidence="18" key="1">
    <citation type="journal article" date="2023" name="Plant J.">
        <title>The genome of the king protea, Protea cynaroides.</title>
        <authorList>
            <person name="Chang J."/>
            <person name="Duong T.A."/>
            <person name="Schoeman C."/>
            <person name="Ma X."/>
            <person name="Roodt D."/>
            <person name="Barker N."/>
            <person name="Li Z."/>
            <person name="Van de Peer Y."/>
            <person name="Mizrachi E."/>
        </authorList>
    </citation>
    <scope>NUCLEOTIDE SEQUENCE</scope>
    <source>
        <tissue evidence="18">Young leaves</tissue>
    </source>
</reference>
<evidence type="ECO:0000256" key="9">
    <source>
        <dbReference type="ARBA" id="ARBA00022840"/>
    </source>
</evidence>
<dbReference type="SMART" id="SM00249">
    <property type="entry name" value="PHD"/>
    <property type="match status" value="1"/>
</dbReference>
<feature type="compositionally biased region" description="Acidic residues" evidence="12">
    <location>
        <begin position="1335"/>
        <end position="1344"/>
    </location>
</feature>
<evidence type="ECO:0000259" key="13">
    <source>
        <dbReference type="PROSITE" id="PS50013"/>
    </source>
</evidence>
<keyword evidence="6 11" id="KW-0863">Zinc-finger</keyword>
<dbReference type="Gene3D" id="3.40.50.300">
    <property type="entry name" value="P-loop containing nucleotide triphosphate hydrolases"/>
    <property type="match status" value="1"/>
</dbReference>
<dbReference type="SUPFAM" id="SSF63748">
    <property type="entry name" value="Tudor/PWWP/MBT"/>
    <property type="match status" value="1"/>
</dbReference>
<dbReference type="PROSITE" id="PS51194">
    <property type="entry name" value="HELICASE_CTER"/>
    <property type="match status" value="1"/>
</dbReference>
<dbReference type="InterPro" id="IPR013083">
    <property type="entry name" value="Znf_RING/FYVE/PHD"/>
</dbReference>
<evidence type="ECO:0000256" key="11">
    <source>
        <dbReference type="PROSITE-ProRule" id="PRU00175"/>
    </source>
</evidence>
<keyword evidence="8" id="KW-0862">Zinc</keyword>
<name>A0A9Q0KAB5_9MAGN</name>
<dbReference type="CDD" id="cd18793">
    <property type="entry name" value="SF2_C_SNF"/>
    <property type="match status" value="1"/>
</dbReference>
<feature type="domain" description="Chromo" evidence="13">
    <location>
        <begin position="652"/>
        <end position="703"/>
    </location>
</feature>
<keyword evidence="4" id="KW-0677">Repeat</keyword>
<dbReference type="InterPro" id="IPR038718">
    <property type="entry name" value="SNF2-like_sf"/>
</dbReference>
<evidence type="ECO:0000259" key="14">
    <source>
        <dbReference type="PROSITE" id="PS50016"/>
    </source>
</evidence>
<keyword evidence="19" id="KW-1185">Reference proteome</keyword>
<evidence type="ECO:0000256" key="1">
    <source>
        <dbReference type="ARBA" id="ARBA00004123"/>
    </source>
</evidence>
<dbReference type="Pfam" id="PF00176">
    <property type="entry name" value="SNF2-rel_dom"/>
    <property type="match status" value="1"/>
</dbReference>
<dbReference type="Gene3D" id="3.40.50.10810">
    <property type="entry name" value="Tandem AAA-ATPase domain"/>
    <property type="match status" value="1"/>
</dbReference>
<dbReference type="InterPro" id="IPR001841">
    <property type="entry name" value="Znf_RING"/>
</dbReference>
<dbReference type="GO" id="GO:0005634">
    <property type="term" value="C:nucleus"/>
    <property type="evidence" value="ECO:0007669"/>
    <property type="project" value="UniProtKB-SubCell"/>
</dbReference>
<proteinExistence type="inferred from homology"/>
<dbReference type="PANTHER" id="PTHR45623:SF33">
    <property type="entry name" value="OS01G0881000 PROTEIN"/>
    <property type="match status" value="1"/>
</dbReference>
<dbReference type="SMART" id="SM00490">
    <property type="entry name" value="HELICc"/>
    <property type="match status" value="1"/>
</dbReference>